<dbReference type="EMBL" id="BEGY01000028">
    <property type="protein sequence ID" value="GAX77880.1"/>
    <property type="molecule type" value="Genomic_DNA"/>
</dbReference>
<protein>
    <submittedName>
        <fullName evidence="2">Uncharacterized protein</fullName>
    </submittedName>
</protein>
<feature type="compositionally biased region" description="Basic and acidic residues" evidence="1">
    <location>
        <begin position="706"/>
        <end position="715"/>
    </location>
</feature>
<feature type="region of interest" description="Disordered" evidence="1">
    <location>
        <begin position="619"/>
        <end position="674"/>
    </location>
</feature>
<accession>A0A250X544</accession>
<evidence type="ECO:0000256" key="1">
    <source>
        <dbReference type="SAM" id="MobiDB-lite"/>
    </source>
</evidence>
<sequence length="853" mass="91006">MLFICTRIRSHLTSVIRTRVPPVFDENHCLSSALFLVSCHDFNPSLSNFSAAWFNESNRLPFEKFRPVSYAFHPMKSFEIESNGDHTSQKVNLLPVLEAQGIQTFLLCATTEKPLHPTWSSHPSSPAPLQLFLPRNSYAELSEAQSEFSEESNASISFSDLVTLCDLNGTAIQRVELLLTSRVLPISQGPQDPAPFITQPYEIASLRLLSPPVLPANLGLNPGALTDVPSPNLVEQVLAPTTSDAESQLALTNHLDELLSLAPGAALIVQSTTAGPASDLIPLLTTRAVDSKELKDLAPLSSRPWQVQIRGDQNGGGLEGPWSVIVTIIPGPPGGHSATDEHSGAGAWDAARQEFDGEERSSLVHSTIMKLNTIHTAQSQFYCLPEALDTEESVESCVKRGQEAAGQLLLKEGLGFPGVGNCLSEQHTTLSEPPHQVSCQSFPPLHVGLLPDSVNASAPPVCDNSPDANAPDGELNVISSNDSNDVLITDGFSWQIISRPETNDSMSEVSMSAVEDANDRDDILITDGFSWKIVCGLDSNSRMSDVSPREVEDSTVNGDVLITNGFSWQIIVSNQQPAVPSYNISYHTQQHIAAAQEACFSSTHAAGILGSDSGKVAARSTSALDSTDREQQAFQQEPVPPEIECSSAGADGRAGAGANDSNNSSHSHHGSDYSGQGGASGAFFHVLVLGLFSLAMYSTSSTFKRKQPETSKEGDTAMVGGDAGSGRDQPGSGGDQLGKIVIGTANSGNLSNTRALLTRGALLQSVSRGPSDADESDQMSPSAGGAVWDERSALVFLKQLEANTQLELETLMALLPDSEATAHRAQALKSELISVRMQINALKQELDSKFKQL</sequence>
<comment type="caution">
    <text evidence="2">The sequence shown here is derived from an EMBL/GenBank/DDBJ whole genome shotgun (WGS) entry which is preliminary data.</text>
</comment>
<name>A0A250X544_9CHLO</name>
<keyword evidence="3" id="KW-1185">Reference proteome</keyword>
<organism evidence="2 3">
    <name type="scientific">Chlamydomonas eustigma</name>
    <dbReference type="NCBI Taxonomy" id="1157962"/>
    <lineage>
        <taxon>Eukaryota</taxon>
        <taxon>Viridiplantae</taxon>
        <taxon>Chlorophyta</taxon>
        <taxon>core chlorophytes</taxon>
        <taxon>Chlorophyceae</taxon>
        <taxon>CS clade</taxon>
        <taxon>Chlamydomonadales</taxon>
        <taxon>Chlamydomonadaceae</taxon>
        <taxon>Chlamydomonas</taxon>
    </lineage>
</organism>
<feature type="region of interest" description="Disordered" evidence="1">
    <location>
        <begin position="702"/>
        <end position="738"/>
    </location>
</feature>
<evidence type="ECO:0000313" key="3">
    <source>
        <dbReference type="Proteomes" id="UP000232323"/>
    </source>
</evidence>
<dbReference type="Proteomes" id="UP000232323">
    <property type="component" value="Unassembled WGS sequence"/>
</dbReference>
<proteinExistence type="predicted"/>
<evidence type="ECO:0000313" key="2">
    <source>
        <dbReference type="EMBL" id="GAX77880.1"/>
    </source>
</evidence>
<feature type="compositionally biased region" description="Low complexity" evidence="1">
    <location>
        <begin position="646"/>
        <end position="665"/>
    </location>
</feature>
<dbReference type="AlphaFoldDB" id="A0A250X544"/>
<gene>
    <name evidence="2" type="ORF">CEUSTIGMA_g5322.t1</name>
</gene>
<reference evidence="2 3" key="1">
    <citation type="submission" date="2017-08" db="EMBL/GenBank/DDBJ databases">
        <title>Acidophilic green algal genome provides insights into adaptation to an acidic environment.</title>
        <authorList>
            <person name="Hirooka S."/>
            <person name="Hirose Y."/>
            <person name="Kanesaki Y."/>
            <person name="Higuchi S."/>
            <person name="Fujiwara T."/>
            <person name="Onuma R."/>
            <person name="Era A."/>
            <person name="Ohbayashi R."/>
            <person name="Uzuka A."/>
            <person name="Nozaki H."/>
            <person name="Yoshikawa H."/>
            <person name="Miyagishima S.Y."/>
        </authorList>
    </citation>
    <scope>NUCLEOTIDE SEQUENCE [LARGE SCALE GENOMIC DNA]</scope>
    <source>
        <strain evidence="2 3">NIES-2499</strain>
    </source>
</reference>